<proteinExistence type="predicted"/>
<reference evidence="1" key="2">
    <citation type="journal article" date="2015" name="Data Brief">
        <title>Shoot transcriptome of the giant reed, Arundo donax.</title>
        <authorList>
            <person name="Barrero R.A."/>
            <person name="Guerrero F.D."/>
            <person name="Moolhuijzen P."/>
            <person name="Goolsby J.A."/>
            <person name="Tidwell J."/>
            <person name="Bellgard S.E."/>
            <person name="Bellgard M.I."/>
        </authorList>
    </citation>
    <scope>NUCLEOTIDE SEQUENCE</scope>
    <source>
        <tissue evidence="1">Shoot tissue taken approximately 20 cm above the soil surface</tissue>
    </source>
</reference>
<dbReference type="EMBL" id="GBRH01273388">
    <property type="protein sequence ID" value="JAD24507.1"/>
    <property type="molecule type" value="Transcribed_RNA"/>
</dbReference>
<reference evidence="1" key="1">
    <citation type="submission" date="2014-09" db="EMBL/GenBank/DDBJ databases">
        <authorList>
            <person name="Magalhaes I.L.F."/>
            <person name="Oliveira U."/>
            <person name="Santos F.R."/>
            <person name="Vidigal T.H.D.A."/>
            <person name="Brescovit A.D."/>
            <person name="Santos A.J."/>
        </authorList>
    </citation>
    <scope>NUCLEOTIDE SEQUENCE</scope>
    <source>
        <tissue evidence="1">Shoot tissue taken approximately 20 cm above the soil surface</tissue>
    </source>
</reference>
<dbReference type="AlphaFoldDB" id="A0A0A8YNY6"/>
<organism evidence="1">
    <name type="scientific">Arundo donax</name>
    <name type="common">Giant reed</name>
    <name type="synonym">Donax arundinaceus</name>
    <dbReference type="NCBI Taxonomy" id="35708"/>
    <lineage>
        <taxon>Eukaryota</taxon>
        <taxon>Viridiplantae</taxon>
        <taxon>Streptophyta</taxon>
        <taxon>Embryophyta</taxon>
        <taxon>Tracheophyta</taxon>
        <taxon>Spermatophyta</taxon>
        <taxon>Magnoliopsida</taxon>
        <taxon>Liliopsida</taxon>
        <taxon>Poales</taxon>
        <taxon>Poaceae</taxon>
        <taxon>PACMAD clade</taxon>
        <taxon>Arundinoideae</taxon>
        <taxon>Arundineae</taxon>
        <taxon>Arundo</taxon>
    </lineage>
</organism>
<evidence type="ECO:0000313" key="1">
    <source>
        <dbReference type="EMBL" id="JAD24507.1"/>
    </source>
</evidence>
<protein>
    <submittedName>
        <fullName evidence="1">Uncharacterized protein</fullName>
    </submittedName>
</protein>
<name>A0A0A8YNY6_ARUDO</name>
<sequence>MKIYRSLHPWMYATVNYSCCCFYWFGLSARDVQARNIQCSCLWMLCCSYQRSTHGLYS</sequence>
<accession>A0A0A8YNY6</accession>